<sequence>MPFDYIGEWWKLLTEELDLPGPSNPRRNQMDSTERKENYDELNYRFQYLSLLARPALESVGPELFDVIARHCAKSTTQTDKVLSKLKKPSCTMIYLERCMGQIQRAFLAFDESSNFGDSPYWKPEAEQSDERVCLRELETTLGGIKAEVASASDGFLRKHDKVSFWRRTTPEVDQARDLAASVVLYTVRGVILRNKLFRQVERSPTTFWPEVFGILMPIGPELMARKYQRDLLALHKIVRDDHSRHITQDDCMFYFSEIVGLVARRPVN</sequence>
<dbReference type="Proteomes" id="UP000800235">
    <property type="component" value="Unassembled WGS sequence"/>
</dbReference>
<keyword evidence="2" id="KW-1185">Reference proteome</keyword>
<dbReference type="AlphaFoldDB" id="A0A9P4NR49"/>
<reference evidence="1" key="1">
    <citation type="journal article" date="2020" name="Stud. Mycol.">
        <title>101 Dothideomycetes genomes: a test case for predicting lifestyles and emergence of pathogens.</title>
        <authorList>
            <person name="Haridas S."/>
            <person name="Albert R."/>
            <person name="Binder M."/>
            <person name="Bloem J."/>
            <person name="Labutti K."/>
            <person name="Salamov A."/>
            <person name="Andreopoulos B."/>
            <person name="Baker S."/>
            <person name="Barry K."/>
            <person name="Bills G."/>
            <person name="Bluhm B."/>
            <person name="Cannon C."/>
            <person name="Castanera R."/>
            <person name="Culley D."/>
            <person name="Daum C."/>
            <person name="Ezra D."/>
            <person name="Gonzalez J."/>
            <person name="Henrissat B."/>
            <person name="Kuo A."/>
            <person name="Liang C."/>
            <person name="Lipzen A."/>
            <person name="Lutzoni F."/>
            <person name="Magnuson J."/>
            <person name="Mondo S."/>
            <person name="Nolan M."/>
            <person name="Ohm R."/>
            <person name="Pangilinan J."/>
            <person name="Park H.-J."/>
            <person name="Ramirez L."/>
            <person name="Alfaro M."/>
            <person name="Sun H."/>
            <person name="Tritt A."/>
            <person name="Yoshinaga Y."/>
            <person name="Zwiers L.-H."/>
            <person name="Turgeon B."/>
            <person name="Goodwin S."/>
            <person name="Spatafora J."/>
            <person name="Crous P."/>
            <person name="Grigoriev I."/>
        </authorList>
    </citation>
    <scope>NUCLEOTIDE SEQUENCE</scope>
    <source>
        <strain evidence="1">CBS 130266</strain>
    </source>
</reference>
<evidence type="ECO:0000313" key="1">
    <source>
        <dbReference type="EMBL" id="KAF2429918.1"/>
    </source>
</evidence>
<organism evidence="1 2">
    <name type="scientific">Tothia fuscella</name>
    <dbReference type="NCBI Taxonomy" id="1048955"/>
    <lineage>
        <taxon>Eukaryota</taxon>
        <taxon>Fungi</taxon>
        <taxon>Dikarya</taxon>
        <taxon>Ascomycota</taxon>
        <taxon>Pezizomycotina</taxon>
        <taxon>Dothideomycetes</taxon>
        <taxon>Pleosporomycetidae</taxon>
        <taxon>Venturiales</taxon>
        <taxon>Cylindrosympodiaceae</taxon>
        <taxon>Tothia</taxon>
    </lineage>
</organism>
<evidence type="ECO:0000313" key="2">
    <source>
        <dbReference type="Proteomes" id="UP000800235"/>
    </source>
</evidence>
<protein>
    <submittedName>
        <fullName evidence="1">Uncharacterized protein</fullName>
    </submittedName>
</protein>
<gene>
    <name evidence="1" type="ORF">EJ08DRAFT_734642</name>
</gene>
<comment type="caution">
    <text evidence="1">The sequence shown here is derived from an EMBL/GenBank/DDBJ whole genome shotgun (WGS) entry which is preliminary data.</text>
</comment>
<proteinExistence type="predicted"/>
<accession>A0A9P4NR49</accession>
<dbReference type="EMBL" id="MU007043">
    <property type="protein sequence ID" value="KAF2429918.1"/>
    <property type="molecule type" value="Genomic_DNA"/>
</dbReference>
<name>A0A9P4NR49_9PEZI</name>